<dbReference type="EMBL" id="GGYP01003469">
    <property type="protein sequence ID" value="MDE48240.1"/>
    <property type="molecule type" value="Transcribed_RNA"/>
</dbReference>
<dbReference type="Gene3D" id="2.40.50.40">
    <property type="match status" value="2"/>
</dbReference>
<evidence type="ECO:0000256" key="2">
    <source>
        <dbReference type="ARBA" id="ARBA00023242"/>
    </source>
</evidence>
<dbReference type="InterPro" id="IPR023780">
    <property type="entry name" value="Chromo_domain"/>
</dbReference>
<dbReference type="Pfam" id="PF00385">
    <property type="entry name" value="Chromo"/>
    <property type="match status" value="2"/>
</dbReference>
<feature type="compositionally biased region" description="Basic residues" evidence="3">
    <location>
        <begin position="416"/>
        <end position="428"/>
    </location>
</feature>
<organism evidence="5">
    <name type="scientific">Aceria tosichella</name>
    <name type="common">wheat curl mite</name>
    <dbReference type="NCBI Taxonomy" id="561515"/>
    <lineage>
        <taxon>Eukaryota</taxon>
        <taxon>Metazoa</taxon>
        <taxon>Ecdysozoa</taxon>
        <taxon>Arthropoda</taxon>
        <taxon>Chelicerata</taxon>
        <taxon>Arachnida</taxon>
        <taxon>Acari</taxon>
        <taxon>Acariformes</taxon>
        <taxon>Trombidiformes</taxon>
        <taxon>Prostigmata</taxon>
        <taxon>Eupodina</taxon>
        <taxon>Eriophyoidea</taxon>
        <taxon>Eriophyidae</taxon>
        <taxon>Eriophyinae</taxon>
        <taxon>Aceriini</taxon>
        <taxon>Aceria</taxon>
    </lineage>
</organism>
<dbReference type="InterPro" id="IPR016197">
    <property type="entry name" value="Chromo-like_dom_sf"/>
</dbReference>
<dbReference type="GO" id="GO:0005634">
    <property type="term" value="C:nucleus"/>
    <property type="evidence" value="ECO:0007669"/>
    <property type="project" value="UniProtKB-SubCell"/>
</dbReference>
<dbReference type="AlphaFoldDB" id="A0A6G1SE94"/>
<dbReference type="SUPFAM" id="SSF54160">
    <property type="entry name" value="Chromo domain-like"/>
    <property type="match status" value="2"/>
</dbReference>
<evidence type="ECO:0000259" key="4">
    <source>
        <dbReference type="PROSITE" id="PS50013"/>
    </source>
</evidence>
<dbReference type="InterPro" id="IPR051219">
    <property type="entry name" value="Heterochromatin_chromo-domain"/>
</dbReference>
<feature type="compositionally biased region" description="Basic and acidic residues" evidence="3">
    <location>
        <begin position="442"/>
        <end position="451"/>
    </location>
</feature>
<sequence length="451" mass="52050">MQPTRGRSNNGRGNKRSNNASRRNAANDRSHSREPPANNDTDNSSGSTTQDASLSDGQRTPNYEVERVVDKKVYKDKIYYKLKWVGWDEPTWELAENCSCDLLIQQYEKLVEEQSKDEDEDEWEVEEILKSRSKNNETEYLVRWKNWDGEPEWVKEKDCTCVNLIAAFENPKLRKMWNFHGSNTRLWLNHDAMFKYMRKYAKLNGYQVNLLKFEPDFPNDEQPHELVEGVNIGPLCYKNHWYLVIILVNYICITKKILISDPLNTLIGVPNTRVHPVYKRLAKVYRTFTVTPTAMTPMERSDMCAFYVLAGYERALFCLNKNASFIINKLYFDHSRPELIRAQTKPGSDHEISVNLLNAGGYLDGPKCEFCGLLGETGDIIDRHIMDEHFTEGTRTRSSPLKPKSPPKASQDKTKNTGHKSPTSKKRNSMGFDQPTALKRTSKVDRRMSTG</sequence>
<evidence type="ECO:0000313" key="5">
    <source>
        <dbReference type="EMBL" id="MDE48240.1"/>
    </source>
</evidence>
<feature type="compositionally biased region" description="Basic and acidic residues" evidence="3">
    <location>
        <begin position="25"/>
        <end position="34"/>
    </location>
</feature>
<evidence type="ECO:0000256" key="3">
    <source>
        <dbReference type="SAM" id="MobiDB-lite"/>
    </source>
</evidence>
<comment type="subcellular location">
    <subcellularLocation>
        <location evidence="1">Nucleus</location>
    </subcellularLocation>
</comment>
<protein>
    <submittedName>
        <fullName evidence="5">Heterochromatin protein 1</fullName>
    </submittedName>
</protein>
<gene>
    <name evidence="5" type="ORF">g.14935</name>
</gene>
<dbReference type="SMART" id="SM00298">
    <property type="entry name" value="CHROMO"/>
    <property type="match status" value="2"/>
</dbReference>
<feature type="region of interest" description="Disordered" evidence="3">
    <location>
        <begin position="390"/>
        <end position="451"/>
    </location>
</feature>
<feature type="domain" description="Chromo" evidence="4">
    <location>
        <begin position="63"/>
        <end position="119"/>
    </location>
</feature>
<evidence type="ECO:0000256" key="1">
    <source>
        <dbReference type="ARBA" id="ARBA00004123"/>
    </source>
</evidence>
<feature type="compositionally biased region" description="Polar residues" evidence="3">
    <location>
        <begin position="38"/>
        <end position="61"/>
    </location>
</feature>
<dbReference type="CDD" id="cd00024">
    <property type="entry name" value="CD_CSD"/>
    <property type="match status" value="2"/>
</dbReference>
<feature type="compositionally biased region" description="Low complexity" evidence="3">
    <location>
        <begin position="1"/>
        <end position="24"/>
    </location>
</feature>
<keyword evidence="2" id="KW-0539">Nucleus</keyword>
<dbReference type="PROSITE" id="PS50013">
    <property type="entry name" value="CHROMO_2"/>
    <property type="match status" value="2"/>
</dbReference>
<accession>A0A6G1SE94</accession>
<dbReference type="GO" id="GO:0005694">
    <property type="term" value="C:chromosome"/>
    <property type="evidence" value="ECO:0007669"/>
    <property type="project" value="UniProtKB-ARBA"/>
</dbReference>
<feature type="region of interest" description="Disordered" evidence="3">
    <location>
        <begin position="1"/>
        <end position="63"/>
    </location>
</feature>
<feature type="domain" description="Chromo" evidence="4">
    <location>
        <begin position="123"/>
        <end position="170"/>
    </location>
</feature>
<dbReference type="InterPro" id="IPR000953">
    <property type="entry name" value="Chromo/chromo_shadow_dom"/>
</dbReference>
<proteinExistence type="predicted"/>
<dbReference type="PANTHER" id="PTHR22812">
    <property type="entry name" value="CHROMOBOX PROTEIN"/>
    <property type="match status" value="1"/>
</dbReference>
<reference evidence="5" key="1">
    <citation type="submission" date="2018-10" db="EMBL/GenBank/DDBJ databases">
        <title>Transcriptome assembly of Aceria tosichella (Wheat curl mite) Type 2.</title>
        <authorList>
            <person name="Scully E.D."/>
            <person name="Geib S.M."/>
            <person name="Palmer N.A."/>
            <person name="Gupta A.K."/>
            <person name="Sarath G."/>
            <person name="Tatineni S."/>
        </authorList>
    </citation>
    <scope>NUCLEOTIDE SEQUENCE</scope>
    <source>
        <strain evidence="5">LincolnNE</strain>
    </source>
</reference>
<name>A0A6G1SE94_9ACAR</name>